<evidence type="ECO:0000259" key="2">
    <source>
        <dbReference type="Pfam" id="PF20415"/>
    </source>
</evidence>
<feature type="domain" description="DUF6699" evidence="2">
    <location>
        <begin position="157"/>
        <end position="308"/>
    </location>
</feature>
<comment type="caution">
    <text evidence="3">The sequence shown here is derived from an EMBL/GenBank/DDBJ whole genome shotgun (WGS) entry which is preliminary data.</text>
</comment>
<sequence length="326" mass="36114">MEPDYSENVNSAFRRLQIALVETYRDAFETFEDAGNIYHTLICQNVKSRLGIGSVTYHTTSSGLVASDQKASSARTSPRLHIDSSASESESEHLRKGQRRATKFSVERLAFRQRHTWRDGASKPYGIPSLFRFSQDGPPGFRIHPLLAAGPDSRAPISYDVMFPPSPQTLVDRTTHTAIPSDILCQPVVDPPTFNLVLRSDKFPWLIVVQPSAHVTESSPVKLKLGDRNSWNSKDIPITNDDLVHALHRTLSLRVTQQEWDALGKDSPAQLQVTVGYVKRTRALGDAGGGVRRIDWLGEATQLIGIEADTTSDNNMAVARLVFGKP</sequence>
<dbReference type="Proteomes" id="UP001498398">
    <property type="component" value="Unassembled WGS sequence"/>
</dbReference>
<feature type="compositionally biased region" description="Polar residues" evidence="1">
    <location>
        <begin position="65"/>
        <end position="76"/>
    </location>
</feature>
<protein>
    <recommendedName>
        <fullName evidence="2">DUF6699 domain-containing protein</fullName>
    </recommendedName>
</protein>
<dbReference type="InterPro" id="IPR046522">
    <property type="entry name" value="DUF6699"/>
</dbReference>
<dbReference type="EMBL" id="JBANRG010000082">
    <property type="protein sequence ID" value="KAK7437907.1"/>
    <property type="molecule type" value="Genomic_DNA"/>
</dbReference>
<name>A0ABR1IPE6_9AGAR</name>
<organism evidence="3 4">
    <name type="scientific">Marasmiellus scandens</name>
    <dbReference type="NCBI Taxonomy" id="2682957"/>
    <lineage>
        <taxon>Eukaryota</taxon>
        <taxon>Fungi</taxon>
        <taxon>Dikarya</taxon>
        <taxon>Basidiomycota</taxon>
        <taxon>Agaricomycotina</taxon>
        <taxon>Agaricomycetes</taxon>
        <taxon>Agaricomycetidae</taxon>
        <taxon>Agaricales</taxon>
        <taxon>Marasmiineae</taxon>
        <taxon>Omphalotaceae</taxon>
        <taxon>Marasmiellus</taxon>
    </lineage>
</organism>
<proteinExistence type="predicted"/>
<evidence type="ECO:0000313" key="3">
    <source>
        <dbReference type="EMBL" id="KAK7437907.1"/>
    </source>
</evidence>
<reference evidence="3 4" key="1">
    <citation type="submission" date="2024-01" db="EMBL/GenBank/DDBJ databases">
        <title>A draft genome for the cacao thread blight pathogen Marasmiellus scandens.</title>
        <authorList>
            <person name="Baruah I.K."/>
            <person name="Leung J."/>
            <person name="Bukari Y."/>
            <person name="Amoako-Attah I."/>
            <person name="Meinhardt L.W."/>
            <person name="Bailey B.A."/>
            <person name="Cohen S.P."/>
        </authorList>
    </citation>
    <scope>NUCLEOTIDE SEQUENCE [LARGE SCALE GENOMIC DNA]</scope>
    <source>
        <strain evidence="3 4">GH-19</strain>
    </source>
</reference>
<gene>
    <name evidence="3" type="ORF">VKT23_018342</name>
</gene>
<keyword evidence="4" id="KW-1185">Reference proteome</keyword>
<dbReference type="Pfam" id="PF20415">
    <property type="entry name" value="DUF6699"/>
    <property type="match status" value="1"/>
</dbReference>
<evidence type="ECO:0000256" key="1">
    <source>
        <dbReference type="SAM" id="MobiDB-lite"/>
    </source>
</evidence>
<feature type="region of interest" description="Disordered" evidence="1">
    <location>
        <begin position="65"/>
        <end position="101"/>
    </location>
</feature>
<accession>A0ABR1IPE6</accession>
<evidence type="ECO:0000313" key="4">
    <source>
        <dbReference type="Proteomes" id="UP001498398"/>
    </source>
</evidence>